<evidence type="ECO:0000313" key="1">
    <source>
        <dbReference type="EMBL" id="OZM56257.1"/>
    </source>
</evidence>
<keyword evidence="2" id="KW-1185">Reference proteome</keyword>
<evidence type="ECO:0000313" key="2">
    <source>
        <dbReference type="Proteomes" id="UP000217083"/>
    </source>
</evidence>
<dbReference type="EMBL" id="NPIA01000007">
    <property type="protein sequence ID" value="OZM56257.1"/>
    <property type="molecule type" value="Genomic_DNA"/>
</dbReference>
<name>A0A263BSB1_9BACI</name>
<gene>
    <name evidence="1" type="ORF">CIB95_12600</name>
</gene>
<dbReference type="AlphaFoldDB" id="A0A263BSB1"/>
<protein>
    <submittedName>
        <fullName evidence="1">Uncharacterized protein</fullName>
    </submittedName>
</protein>
<comment type="caution">
    <text evidence="1">The sequence shown here is derived from an EMBL/GenBank/DDBJ whole genome shotgun (WGS) entry which is preliminary data.</text>
</comment>
<reference evidence="2" key="1">
    <citation type="submission" date="2017-08" db="EMBL/GenBank/DDBJ databases">
        <authorList>
            <person name="Huang Z."/>
        </authorList>
    </citation>
    <scope>NUCLEOTIDE SEQUENCE [LARGE SCALE GENOMIC DNA]</scope>
    <source>
        <strain evidence="2">SA5d-4</strain>
    </source>
</reference>
<organism evidence="1 2">
    <name type="scientific">Lottiidibacillus patelloidae</name>
    <dbReference type="NCBI Taxonomy" id="2670334"/>
    <lineage>
        <taxon>Bacteria</taxon>
        <taxon>Bacillati</taxon>
        <taxon>Bacillota</taxon>
        <taxon>Bacilli</taxon>
        <taxon>Bacillales</taxon>
        <taxon>Bacillaceae</taxon>
        <taxon>Lottiidibacillus</taxon>
    </lineage>
</organism>
<dbReference type="RefSeq" id="WP_094925712.1">
    <property type="nucleotide sequence ID" value="NZ_NPIA01000007.1"/>
</dbReference>
<proteinExistence type="predicted"/>
<accession>A0A263BSB1</accession>
<sequence length="441" mass="51952">MFIPHFIFPGLIEKSRGKYSQNSSIKPFYYYDLSEILNKLDLIIIQLNKERKIKEIHCWFIIEETISAKFLPEIISYLHKELDKTINVEKSIRVHIIPGSKESPLEEIMVDFEPVVHEISIKYPFSKFGHVVSFGDPIPEQALFLEGIRQWEDRYESVYYNETSIHTVNTTIKGKTEQWTKQFRAFILDHDYYAAFLMVDDLPVSDLSKGLKSLLHMMIDRFNFAFEDASIHLKEAKKYLGERSLFLETESVFEKLNSTNKKEKDLALIVELFRQLDVYLDMGDMSAFLIRFYRAREAIMHYLYHYAQTNQVQMQVKKKKSFHSVIEQMEEMYESWELDGYYGAYFFMKSQNVADTLKFRNNSFIGHGRSGISEQNLWKEYTGYFGITKEKAKRRFVSDTSLLLRDLGVNTDENITKINRFILRTIVKGILPNEAFINSPI</sequence>
<dbReference type="Proteomes" id="UP000217083">
    <property type="component" value="Unassembled WGS sequence"/>
</dbReference>
<reference evidence="1 2" key="2">
    <citation type="submission" date="2017-09" db="EMBL/GenBank/DDBJ databases">
        <title>Bacillus patelloidae sp. nov., isolated from the intestinal tract of a marine limpet.</title>
        <authorList>
            <person name="Liu R."/>
            <person name="Dong C."/>
            <person name="Shao Z."/>
        </authorList>
    </citation>
    <scope>NUCLEOTIDE SEQUENCE [LARGE SCALE GENOMIC DNA]</scope>
    <source>
        <strain evidence="1 2">SA5d-4</strain>
    </source>
</reference>